<dbReference type="AlphaFoldDB" id="A0A0D2LH40"/>
<dbReference type="Proteomes" id="UP000054498">
    <property type="component" value="Unassembled WGS sequence"/>
</dbReference>
<evidence type="ECO:0000313" key="1">
    <source>
        <dbReference type="EMBL" id="KIZ05814.1"/>
    </source>
</evidence>
<keyword evidence="2" id="KW-1185">Reference proteome</keyword>
<dbReference type="GeneID" id="25735027"/>
<sequence>MRVILSSLPRLSSVTLEGKGWNLWPCRHNDPYAWGAALLRSLAAWQARGLKELLYDVEEFSCAALPLGYVLPRLAIELGPTLERLELYPCRLPRAGGGGGGLAEGVHEGGLRCLPLFQRLRYMELHIEAEIGEGRVRLPTAKECIEALVAPLVSCGCVGPCLRELVVKLPARDVTSGVWAHCDRLSAQCPGGVLRFKPV</sequence>
<accession>A0A0D2LH40</accession>
<organism evidence="1 2">
    <name type="scientific">Monoraphidium neglectum</name>
    <dbReference type="NCBI Taxonomy" id="145388"/>
    <lineage>
        <taxon>Eukaryota</taxon>
        <taxon>Viridiplantae</taxon>
        <taxon>Chlorophyta</taxon>
        <taxon>core chlorophytes</taxon>
        <taxon>Chlorophyceae</taxon>
        <taxon>CS clade</taxon>
        <taxon>Sphaeropleales</taxon>
        <taxon>Selenastraceae</taxon>
        <taxon>Monoraphidium</taxon>
    </lineage>
</organism>
<protein>
    <submittedName>
        <fullName evidence="1">Uncharacterized protein</fullName>
    </submittedName>
</protein>
<dbReference type="RefSeq" id="XP_013904833.1">
    <property type="nucleotide sequence ID" value="XM_014049379.1"/>
</dbReference>
<dbReference type="KEGG" id="mng:MNEG_2149"/>
<name>A0A0D2LH40_9CHLO</name>
<gene>
    <name evidence="1" type="ORF">MNEG_2149</name>
</gene>
<reference evidence="1 2" key="1">
    <citation type="journal article" date="2013" name="BMC Genomics">
        <title>Reconstruction of the lipid metabolism for the microalga Monoraphidium neglectum from its genome sequence reveals characteristics suitable for biofuel production.</title>
        <authorList>
            <person name="Bogen C."/>
            <person name="Al-Dilaimi A."/>
            <person name="Albersmeier A."/>
            <person name="Wichmann J."/>
            <person name="Grundmann M."/>
            <person name="Rupp O."/>
            <person name="Lauersen K.J."/>
            <person name="Blifernez-Klassen O."/>
            <person name="Kalinowski J."/>
            <person name="Goesmann A."/>
            <person name="Mussgnug J.H."/>
            <person name="Kruse O."/>
        </authorList>
    </citation>
    <scope>NUCLEOTIDE SEQUENCE [LARGE SCALE GENOMIC DNA]</scope>
    <source>
        <strain evidence="1 2">SAG 48.87</strain>
    </source>
</reference>
<proteinExistence type="predicted"/>
<evidence type="ECO:0000313" key="2">
    <source>
        <dbReference type="Proteomes" id="UP000054498"/>
    </source>
</evidence>
<dbReference type="EMBL" id="KK100453">
    <property type="protein sequence ID" value="KIZ05814.1"/>
    <property type="molecule type" value="Genomic_DNA"/>
</dbReference>